<comment type="similarity">
    <text evidence="1">Belongs to the FemABX family.</text>
</comment>
<gene>
    <name evidence="8" type="ORF">AGRI_00725</name>
</gene>
<dbReference type="PANTHER" id="PTHR36174:SF1">
    <property type="entry name" value="LIPID II:GLYCINE GLYCYLTRANSFERASE"/>
    <property type="match status" value="1"/>
</dbReference>
<dbReference type="PROSITE" id="PS51191">
    <property type="entry name" value="FEMABX"/>
    <property type="match status" value="1"/>
</dbReference>
<dbReference type="Pfam" id="PF13480">
    <property type="entry name" value="Acetyltransf_6"/>
    <property type="match status" value="1"/>
</dbReference>
<keyword evidence="4" id="KW-0573">Peptidoglycan synthesis</keyword>
<dbReference type="GO" id="GO:0016755">
    <property type="term" value="F:aminoacyltransferase activity"/>
    <property type="evidence" value="ECO:0007669"/>
    <property type="project" value="InterPro"/>
</dbReference>
<evidence type="ECO:0000256" key="5">
    <source>
        <dbReference type="ARBA" id="ARBA00023315"/>
    </source>
</evidence>
<dbReference type="PATRIC" id="fig|1195246.3.peg.147"/>
<proteinExistence type="inferred from homology"/>
<dbReference type="STRING" id="1195246.AGRI_00725"/>
<dbReference type="GO" id="GO:0071555">
    <property type="term" value="P:cell wall organization"/>
    <property type="evidence" value="ECO:0007669"/>
    <property type="project" value="UniProtKB-KW"/>
</dbReference>
<dbReference type="Proteomes" id="UP000035062">
    <property type="component" value="Unassembled WGS sequence"/>
</dbReference>
<name>I9DVZ9_9ALTE</name>
<comment type="caution">
    <text evidence="8">The sequence shown here is derived from an EMBL/GenBank/DDBJ whole genome shotgun (WGS) entry which is preliminary data.</text>
</comment>
<evidence type="ECO:0000256" key="3">
    <source>
        <dbReference type="ARBA" id="ARBA00022960"/>
    </source>
</evidence>
<keyword evidence="3" id="KW-0133">Cell shape</keyword>
<evidence type="ECO:0000313" key="8">
    <source>
        <dbReference type="EMBL" id="EIW90350.1"/>
    </source>
</evidence>
<evidence type="ECO:0000313" key="9">
    <source>
        <dbReference type="Proteomes" id="UP000035062"/>
    </source>
</evidence>
<feature type="domain" description="BioF2-like acetyltransferase" evidence="7">
    <location>
        <begin position="174"/>
        <end position="312"/>
    </location>
</feature>
<organism evidence="8 9">
    <name type="scientific">Alishewanella agri BL06</name>
    <dbReference type="NCBI Taxonomy" id="1195246"/>
    <lineage>
        <taxon>Bacteria</taxon>
        <taxon>Pseudomonadati</taxon>
        <taxon>Pseudomonadota</taxon>
        <taxon>Gammaproteobacteria</taxon>
        <taxon>Alteromonadales</taxon>
        <taxon>Alteromonadaceae</taxon>
        <taxon>Alishewanella</taxon>
    </lineage>
</organism>
<dbReference type="RefSeq" id="WP_008983124.1">
    <property type="nucleotide sequence ID" value="NZ_AKKU01000001.1"/>
</dbReference>
<dbReference type="PANTHER" id="PTHR36174">
    <property type="entry name" value="LIPID II:GLYCINE GLYCYLTRANSFERASE"/>
    <property type="match status" value="1"/>
</dbReference>
<keyword evidence="2" id="KW-0808">Transferase</keyword>
<dbReference type="InterPro" id="IPR050644">
    <property type="entry name" value="PG_Glycine_Bridge_Synth"/>
</dbReference>
<dbReference type="InterPro" id="IPR016181">
    <property type="entry name" value="Acyl_CoA_acyltransferase"/>
</dbReference>
<keyword evidence="5" id="KW-0012">Acyltransferase</keyword>
<dbReference type="Gene3D" id="3.40.630.30">
    <property type="match status" value="1"/>
</dbReference>
<evidence type="ECO:0000256" key="6">
    <source>
        <dbReference type="ARBA" id="ARBA00023316"/>
    </source>
</evidence>
<evidence type="ECO:0000259" key="7">
    <source>
        <dbReference type="Pfam" id="PF13480"/>
    </source>
</evidence>
<dbReference type="eggNOG" id="COG5653">
    <property type="taxonomic scope" value="Bacteria"/>
</dbReference>
<evidence type="ECO:0000256" key="2">
    <source>
        <dbReference type="ARBA" id="ARBA00022679"/>
    </source>
</evidence>
<dbReference type="GO" id="GO:0009252">
    <property type="term" value="P:peptidoglycan biosynthetic process"/>
    <property type="evidence" value="ECO:0007669"/>
    <property type="project" value="UniProtKB-KW"/>
</dbReference>
<dbReference type="InterPro" id="IPR003447">
    <property type="entry name" value="FEMABX"/>
</dbReference>
<sequence>MSFIEPVQHTNIALLYECDDETNVILDRYVQSHPNGSVYHLSAWRDAIKLAYKHQTMVLIAMKGQDIVGFLPLCCMSIPIFGKHLIALPFADYCSAIADEPEIEIQLIEEAKRQLIKISAKKLEVRDSEFELVQSKAINPSEEPCENHLSLLKAKVRMLVHLPASADLLMSSYKPKLRSQIKKAQKNGLTAKIADDEDALNLFYRVYARNMHRLGSPVHSFRWFQALRKNLLSLGAFQVVLIEYQESVVGAAIVLHFGKSAWIPWASTLQDYNHLAPNMLMYWQIQAYLSDKGVRVFDMGRSTIGEGTYRFKAQWGAVADPLRWTVYRPTDIADSKETKIGSVKLRRLAEKMWRLLPLPVATACGAYLRRYISL</sequence>
<evidence type="ECO:0000256" key="1">
    <source>
        <dbReference type="ARBA" id="ARBA00009943"/>
    </source>
</evidence>
<evidence type="ECO:0000256" key="4">
    <source>
        <dbReference type="ARBA" id="ARBA00022984"/>
    </source>
</evidence>
<keyword evidence="6" id="KW-0961">Cell wall biogenesis/degradation</keyword>
<protein>
    <submittedName>
        <fullName evidence="8">PEP-CTERM system-associated, FemAB-related protein</fullName>
    </submittedName>
</protein>
<dbReference type="InterPro" id="IPR038740">
    <property type="entry name" value="BioF2-like_GNAT_dom"/>
</dbReference>
<accession>I9DVZ9</accession>
<dbReference type="SUPFAM" id="SSF55729">
    <property type="entry name" value="Acyl-CoA N-acyltransferases (Nat)"/>
    <property type="match status" value="1"/>
</dbReference>
<dbReference type="EMBL" id="AKKU01000001">
    <property type="protein sequence ID" value="EIW90350.1"/>
    <property type="molecule type" value="Genomic_DNA"/>
</dbReference>
<dbReference type="GO" id="GO:0008360">
    <property type="term" value="P:regulation of cell shape"/>
    <property type="evidence" value="ECO:0007669"/>
    <property type="project" value="UniProtKB-KW"/>
</dbReference>
<reference evidence="8 9" key="1">
    <citation type="journal article" date="2012" name="J. Bacteriol.">
        <title>Genome Sequence of Pectin-Degrading Alishewanella agri, Isolated from Landfill Soil.</title>
        <authorList>
            <person name="Kim J."/>
            <person name="Jung J."/>
            <person name="Sung J.S."/>
            <person name="Chun J."/>
            <person name="Park W."/>
        </authorList>
    </citation>
    <scope>NUCLEOTIDE SEQUENCE [LARGE SCALE GENOMIC DNA]</scope>
    <source>
        <strain evidence="8 9">BL06</strain>
    </source>
</reference>
<keyword evidence="9" id="KW-1185">Reference proteome</keyword>
<dbReference type="AlphaFoldDB" id="I9DVZ9"/>